<evidence type="ECO:0000256" key="1">
    <source>
        <dbReference type="ARBA" id="ARBA00022723"/>
    </source>
</evidence>
<dbReference type="InterPro" id="IPR011032">
    <property type="entry name" value="GroES-like_sf"/>
</dbReference>
<dbReference type="Gene3D" id="4.10.240.10">
    <property type="entry name" value="Zn(2)-C6 fungal-type DNA-binding domain"/>
    <property type="match status" value="1"/>
</dbReference>
<protein>
    <recommendedName>
        <fullName evidence="4">Zn(2)-C6 fungal-type domain-containing protein</fullName>
    </recommendedName>
</protein>
<dbReference type="SUPFAM" id="SSF50129">
    <property type="entry name" value="GroES-like"/>
    <property type="match status" value="1"/>
</dbReference>
<dbReference type="PANTHER" id="PTHR47655:SF2">
    <property type="entry name" value="QUINIC ACID UTILIZATION ACTIVATOR"/>
    <property type="match status" value="1"/>
</dbReference>
<dbReference type="GO" id="GO:0008270">
    <property type="term" value="F:zinc ion binding"/>
    <property type="evidence" value="ECO:0007669"/>
    <property type="project" value="InterPro"/>
</dbReference>
<name>A0A9P9GF42_FUSSL</name>
<dbReference type="CDD" id="cd12148">
    <property type="entry name" value="fungal_TF_MHR"/>
    <property type="match status" value="1"/>
</dbReference>
<dbReference type="InterPro" id="IPR036864">
    <property type="entry name" value="Zn2-C6_fun-type_DNA-bd_sf"/>
</dbReference>
<feature type="compositionally biased region" description="Polar residues" evidence="3">
    <location>
        <begin position="182"/>
        <end position="208"/>
    </location>
</feature>
<proteinExistence type="predicted"/>
<evidence type="ECO:0000313" key="5">
    <source>
        <dbReference type="EMBL" id="KAH7237931.1"/>
    </source>
</evidence>
<feature type="domain" description="Zn(2)-C6 fungal-type" evidence="4">
    <location>
        <begin position="19"/>
        <end position="49"/>
    </location>
</feature>
<evidence type="ECO:0000256" key="2">
    <source>
        <dbReference type="ARBA" id="ARBA00023242"/>
    </source>
</evidence>
<dbReference type="PROSITE" id="PS50048">
    <property type="entry name" value="ZN2_CY6_FUNGAL_2"/>
    <property type="match status" value="1"/>
</dbReference>
<dbReference type="GO" id="GO:0003677">
    <property type="term" value="F:DNA binding"/>
    <property type="evidence" value="ECO:0007669"/>
    <property type="project" value="InterPro"/>
</dbReference>
<accession>A0A9P9GF42</accession>
<dbReference type="PROSITE" id="PS00463">
    <property type="entry name" value="ZN2_CY6_FUNGAL_1"/>
    <property type="match status" value="1"/>
</dbReference>
<dbReference type="SUPFAM" id="SSF51735">
    <property type="entry name" value="NAD(P)-binding Rossmann-fold domains"/>
    <property type="match status" value="1"/>
</dbReference>
<evidence type="ECO:0000313" key="6">
    <source>
        <dbReference type="Proteomes" id="UP000736672"/>
    </source>
</evidence>
<dbReference type="Gene3D" id="3.40.50.720">
    <property type="entry name" value="NAD(P)-binding Rossmann-like Domain"/>
    <property type="match status" value="1"/>
</dbReference>
<dbReference type="SUPFAM" id="SSF57701">
    <property type="entry name" value="Zn2/Cys6 DNA-binding domain"/>
    <property type="match status" value="1"/>
</dbReference>
<dbReference type="CDD" id="cd05188">
    <property type="entry name" value="MDR"/>
    <property type="match status" value="1"/>
</dbReference>
<dbReference type="InterPro" id="IPR007219">
    <property type="entry name" value="XnlR_reg_dom"/>
</dbReference>
<dbReference type="Proteomes" id="UP000736672">
    <property type="component" value="Unassembled WGS sequence"/>
</dbReference>
<feature type="region of interest" description="Disordered" evidence="3">
    <location>
        <begin position="170"/>
        <end position="208"/>
    </location>
</feature>
<dbReference type="InterPro" id="IPR036291">
    <property type="entry name" value="NAD(P)-bd_dom_sf"/>
</dbReference>
<evidence type="ECO:0000259" key="4">
    <source>
        <dbReference type="PROSITE" id="PS50048"/>
    </source>
</evidence>
<dbReference type="Pfam" id="PF00172">
    <property type="entry name" value="Zn_clus"/>
    <property type="match status" value="1"/>
</dbReference>
<keyword evidence="2" id="KW-0539">Nucleus</keyword>
<feature type="region of interest" description="Disordered" evidence="3">
    <location>
        <begin position="563"/>
        <end position="583"/>
    </location>
</feature>
<dbReference type="GO" id="GO:0000981">
    <property type="term" value="F:DNA-binding transcription factor activity, RNA polymerase II-specific"/>
    <property type="evidence" value="ECO:0007669"/>
    <property type="project" value="InterPro"/>
</dbReference>
<dbReference type="Gene3D" id="3.90.180.10">
    <property type="entry name" value="Medium-chain alcohol dehydrogenases, catalytic domain"/>
    <property type="match status" value="1"/>
</dbReference>
<organism evidence="5 6">
    <name type="scientific">Fusarium solani</name>
    <name type="common">Filamentous fungus</name>
    <dbReference type="NCBI Taxonomy" id="169388"/>
    <lineage>
        <taxon>Eukaryota</taxon>
        <taxon>Fungi</taxon>
        <taxon>Dikarya</taxon>
        <taxon>Ascomycota</taxon>
        <taxon>Pezizomycotina</taxon>
        <taxon>Sordariomycetes</taxon>
        <taxon>Hypocreomycetidae</taxon>
        <taxon>Hypocreales</taxon>
        <taxon>Nectriaceae</taxon>
        <taxon>Fusarium</taxon>
        <taxon>Fusarium solani species complex</taxon>
    </lineage>
</organism>
<dbReference type="AlphaFoldDB" id="A0A9P9GF42"/>
<dbReference type="PANTHER" id="PTHR47655">
    <property type="entry name" value="QUINIC ACID UTILIZATION ACTIVATOR"/>
    <property type="match status" value="1"/>
</dbReference>
<comment type="caution">
    <text evidence="5">The sequence shown here is derived from an EMBL/GenBank/DDBJ whole genome shotgun (WGS) entry which is preliminary data.</text>
</comment>
<evidence type="ECO:0000256" key="3">
    <source>
        <dbReference type="SAM" id="MobiDB-lite"/>
    </source>
</evidence>
<dbReference type="Pfam" id="PF04082">
    <property type="entry name" value="Fungal_trans"/>
    <property type="match status" value="1"/>
</dbReference>
<dbReference type="InterPro" id="IPR001138">
    <property type="entry name" value="Zn2Cys6_DnaBD"/>
</dbReference>
<keyword evidence="1" id="KW-0479">Metal-binding</keyword>
<sequence>MDKPVNRPRLNKRKRVSRACDYCRARKHRCDGRHPACSSCSATRQQCSYGSGIKKRGLPTGYVRALELLWALVFTVIPNSTSIVRELMQEIRFALDSRSRLVMDSRLIKDPEMLRQAWEDSGIQGQLDQLISNVQENSDPGANSVATENDRRSTLGLPPHLKLFDAIQSAPGNEPRLDSDPAGTNNAETPSPEQSIATQAPPQRDAASTTFPHNVQRLLDTYFAHTHCWLPIVQKHKMLELLYSPSQTALAEGGNLATFWAVLALSSLQESPDPLGPAAHRDSLSTPEQIYAKARQHIPNEGARAPGYVQALLILSLFKLGQGELSASWHLIGQAVRICLALGTFSLDRQGPDAAYGGDDNQNRLLLSCFALDTIVSCQLGKPPHLRTADVQFLPTLTETGPDEWEPRTVYPGKSSDGSSMHQPLRAISIFNRYVDAIRILNDAMSNTLALNELCVKHSLALSRWHDQLPKHCVLSLPGHDQLEAVEKLSPQLINLHLAFKSTEMFLKAQRALASQHGLPNTRSTEAIGLSTMHLILMFAKHFGMSSMPAIFTSYQAIGDRAAARPSHAGSTPHSHLARPDLAGNHQSPALSCEFPPGCLPTPAEYPEYVMAGTNDLASSAVPSLSCHTEGSTTNIHTPATDLTHEHDKETWKHLFGILELSEAGISSQKDLKDLDYLNGMGCLPNSMACQGHQEVYQNRGQQAGSVVVKVLNTVVFPYAEDIHQGRLPVFNLSLPLVPHPSHIGRVHAVGSDAVLAKPGDLVFFSAPIFARDDPDVSIIQGHHGGEGPRGRRLMQGEWRDGALQEYQKVPLENIFILNEDRLCKQLGYTPADLHEISFYTIAAGALCEAANLQAGETIALGPATGTFGGITSDMALALGANVIAIGRSEEKLASLAKQLGNHERFSYVVMTGDDEVDTAAIRKATPDGRGVEVYNDWASGALTGSPYFSAAIRAVRPEGRVVLSGAPSGSISVPYTLVMHQNIKIIGKVIVSRGGIDLTIKMVNSGILKLGKRGGSAHKVYSLEDHHAAFQDAKKNSGFRVYTDIAPNPW</sequence>
<dbReference type="EMBL" id="JAGTJS010000022">
    <property type="protein sequence ID" value="KAH7237931.1"/>
    <property type="molecule type" value="Genomic_DNA"/>
</dbReference>
<dbReference type="SMART" id="SM00906">
    <property type="entry name" value="Fungal_trans"/>
    <property type="match status" value="1"/>
</dbReference>
<dbReference type="Pfam" id="PF00107">
    <property type="entry name" value="ADH_zinc_N"/>
    <property type="match status" value="1"/>
</dbReference>
<dbReference type="OrthoDB" id="2534600at2759"/>
<dbReference type="InterPro" id="IPR052783">
    <property type="entry name" value="Metabolic/Drug-Res_Regulator"/>
</dbReference>
<dbReference type="GO" id="GO:0006351">
    <property type="term" value="P:DNA-templated transcription"/>
    <property type="evidence" value="ECO:0007669"/>
    <property type="project" value="InterPro"/>
</dbReference>
<gene>
    <name evidence="5" type="ORF">B0J15DRAFT_406121</name>
</gene>
<dbReference type="GO" id="GO:0045944">
    <property type="term" value="P:positive regulation of transcription by RNA polymerase II"/>
    <property type="evidence" value="ECO:0007669"/>
    <property type="project" value="TreeGrafter"/>
</dbReference>
<dbReference type="CDD" id="cd00067">
    <property type="entry name" value="GAL4"/>
    <property type="match status" value="1"/>
</dbReference>
<dbReference type="SMART" id="SM00066">
    <property type="entry name" value="GAL4"/>
    <property type="match status" value="1"/>
</dbReference>
<keyword evidence="6" id="KW-1185">Reference proteome</keyword>
<reference evidence="5" key="1">
    <citation type="journal article" date="2021" name="Nat. Commun.">
        <title>Genetic determinants of endophytism in the Arabidopsis root mycobiome.</title>
        <authorList>
            <person name="Mesny F."/>
            <person name="Miyauchi S."/>
            <person name="Thiergart T."/>
            <person name="Pickel B."/>
            <person name="Atanasova L."/>
            <person name="Karlsson M."/>
            <person name="Huettel B."/>
            <person name="Barry K.W."/>
            <person name="Haridas S."/>
            <person name="Chen C."/>
            <person name="Bauer D."/>
            <person name="Andreopoulos W."/>
            <person name="Pangilinan J."/>
            <person name="LaButti K."/>
            <person name="Riley R."/>
            <person name="Lipzen A."/>
            <person name="Clum A."/>
            <person name="Drula E."/>
            <person name="Henrissat B."/>
            <person name="Kohler A."/>
            <person name="Grigoriev I.V."/>
            <person name="Martin F.M."/>
            <person name="Hacquard S."/>
        </authorList>
    </citation>
    <scope>NUCLEOTIDE SEQUENCE</scope>
    <source>
        <strain evidence="5">FSSC 5 MPI-SDFR-AT-0091</strain>
    </source>
</reference>
<dbReference type="InterPro" id="IPR013149">
    <property type="entry name" value="ADH-like_C"/>
</dbReference>